<evidence type="ECO:0000313" key="2">
    <source>
        <dbReference type="EMBL" id="MBP2411120.1"/>
    </source>
</evidence>
<comment type="caution">
    <text evidence="2">The sequence shown here is derived from an EMBL/GenBank/DDBJ whole genome shotgun (WGS) entry which is preliminary data.</text>
</comment>
<accession>A0ABS4YRA2</accession>
<evidence type="ECO:0000313" key="3">
    <source>
        <dbReference type="Proteomes" id="UP000698222"/>
    </source>
</evidence>
<protein>
    <submittedName>
        <fullName evidence="2">Uncharacterized protein</fullName>
    </submittedName>
</protein>
<dbReference type="EMBL" id="JAGIOC010000001">
    <property type="protein sequence ID" value="MBP2411120.1"/>
    <property type="molecule type" value="Genomic_DNA"/>
</dbReference>
<sequence>MSDATGHWEQELPEIRTASITERAGARSLAEVTR</sequence>
<keyword evidence="3" id="KW-1185">Reference proteome</keyword>
<evidence type="ECO:0000256" key="1">
    <source>
        <dbReference type="SAM" id="MobiDB-lite"/>
    </source>
</evidence>
<name>A0ABS4YRA2_9MICO</name>
<dbReference type="Proteomes" id="UP000698222">
    <property type="component" value="Unassembled WGS sequence"/>
</dbReference>
<feature type="compositionally biased region" description="Basic and acidic residues" evidence="1">
    <location>
        <begin position="1"/>
        <end position="14"/>
    </location>
</feature>
<gene>
    <name evidence="2" type="ORF">JOF44_004023</name>
</gene>
<proteinExistence type="predicted"/>
<reference evidence="2 3" key="1">
    <citation type="submission" date="2021-03" db="EMBL/GenBank/DDBJ databases">
        <title>Sequencing the genomes of 1000 actinobacteria strains.</title>
        <authorList>
            <person name="Klenk H.-P."/>
        </authorList>
    </citation>
    <scope>NUCLEOTIDE SEQUENCE [LARGE SCALE GENOMIC DNA]</scope>
    <source>
        <strain evidence="2 3">DSM 14564</strain>
    </source>
</reference>
<organism evidence="2 3">
    <name type="scientific">Brachybacterium fresconis</name>
    <dbReference type="NCBI Taxonomy" id="173363"/>
    <lineage>
        <taxon>Bacteria</taxon>
        <taxon>Bacillati</taxon>
        <taxon>Actinomycetota</taxon>
        <taxon>Actinomycetes</taxon>
        <taxon>Micrococcales</taxon>
        <taxon>Dermabacteraceae</taxon>
        <taxon>Brachybacterium</taxon>
    </lineage>
</organism>
<feature type="region of interest" description="Disordered" evidence="1">
    <location>
        <begin position="1"/>
        <end position="34"/>
    </location>
</feature>